<keyword evidence="4" id="KW-0648">Protein biosynthesis</keyword>
<evidence type="ECO:0000313" key="9">
    <source>
        <dbReference type="Proteomes" id="UP000800097"/>
    </source>
</evidence>
<dbReference type="InterPro" id="IPR045196">
    <property type="entry name" value="IF2/IF5"/>
</dbReference>
<evidence type="ECO:0000256" key="2">
    <source>
        <dbReference type="ARBA" id="ARBA00022540"/>
    </source>
</evidence>
<dbReference type="InterPro" id="IPR002735">
    <property type="entry name" value="Transl_init_fac_IF2/IF5_dom"/>
</dbReference>
<reference evidence="8" key="1">
    <citation type="journal article" date="2020" name="Stud. Mycol.">
        <title>101 Dothideomycetes genomes: a test case for predicting lifestyles and emergence of pathogens.</title>
        <authorList>
            <person name="Haridas S."/>
            <person name="Albert R."/>
            <person name="Binder M."/>
            <person name="Bloem J."/>
            <person name="Labutti K."/>
            <person name="Salamov A."/>
            <person name="Andreopoulos B."/>
            <person name="Baker S."/>
            <person name="Barry K."/>
            <person name="Bills G."/>
            <person name="Bluhm B."/>
            <person name="Cannon C."/>
            <person name="Castanera R."/>
            <person name="Culley D."/>
            <person name="Daum C."/>
            <person name="Ezra D."/>
            <person name="Gonzalez J."/>
            <person name="Henrissat B."/>
            <person name="Kuo A."/>
            <person name="Liang C."/>
            <person name="Lipzen A."/>
            <person name="Lutzoni F."/>
            <person name="Magnuson J."/>
            <person name="Mondo S."/>
            <person name="Nolan M."/>
            <person name="Ohm R."/>
            <person name="Pangilinan J."/>
            <person name="Park H.-J."/>
            <person name="Ramirez L."/>
            <person name="Alfaro M."/>
            <person name="Sun H."/>
            <person name="Tritt A."/>
            <person name="Yoshinaga Y."/>
            <person name="Zwiers L.-H."/>
            <person name="Turgeon B."/>
            <person name="Goodwin S."/>
            <person name="Spatafora J."/>
            <person name="Crous P."/>
            <person name="Grigoriev I."/>
        </authorList>
    </citation>
    <scope>NUCLEOTIDE SEQUENCE</scope>
    <source>
        <strain evidence="8">CBS 379.55</strain>
    </source>
</reference>
<dbReference type="FunFam" id="3.30.30.170:FF:000002">
    <property type="entry name" value="Eukaryotic translation initiation factor 5"/>
    <property type="match status" value="1"/>
</dbReference>
<dbReference type="GO" id="GO:0005525">
    <property type="term" value="F:GTP binding"/>
    <property type="evidence" value="ECO:0007669"/>
    <property type="project" value="UniProtKB-KW"/>
</dbReference>
<dbReference type="Gene3D" id="1.25.40.180">
    <property type="match status" value="1"/>
</dbReference>
<feature type="domain" description="W2" evidence="7">
    <location>
        <begin position="259"/>
        <end position="426"/>
    </location>
</feature>
<evidence type="ECO:0000256" key="1">
    <source>
        <dbReference type="ARBA" id="ARBA00010397"/>
    </source>
</evidence>
<dbReference type="PROSITE" id="PS51363">
    <property type="entry name" value="W2"/>
    <property type="match status" value="1"/>
</dbReference>
<dbReference type="SMART" id="SM00653">
    <property type="entry name" value="eIF2B_5"/>
    <property type="match status" value="1"/>
</dbReference>
<keyword evidence="3" id="KW-0547">Nucleotide-binding</keyword>
<dbReference type="GO" id="GO:0005092">
    <property type="term" value="F:GDP-dissociation inhibitor activity"/>
    <property type="evidence" value="ECO:0007669"/>
    <property type="project" value="TreeGrafter"/>
</dbReference>
<evidence type="ECO:0000256" key="6">
    <source>
        <dbReference type="SAM" id="MobiDB-lite"/>
    </source>
</evidence>
<dbReference type="FunFam" id="1.25.40.180:FF:000031">
    <property type="entry name" value="Eukaryotic translation initiation factor 5"/>
    <property type="match status" value="1"/>
</dbReference>
<feature type="region of interest" description="Disordered" evidence="6">
    <location>
        <begin position="145"/>
        <end position="191"/>
    </location>
</feature>
<feature type="compositionally biased region" description="Basic residues" evidence="6">
    <location>
        <begin position="145"/>
        <end position="160"/>
    </location>
</feature>
<dbReference type="OrthoDB" id="10250831at2759"/>
<dbReference type="PANTHER" id="PTHR23001">
    <property type="entry name" value="EUKARYOTIC TRANSLATION INITIATION FACTOR"/>
    <property type="match status" value="1"/>
</dbReference>
<evidence type="ECO:0000256" key="4">
    <source>
        <dbReference type="ARBA" id="ARBA00022917"/>
    </source>
</evidence>
<dbReference type="EMBL" id="ML986489">
    <property type="protein sequence ID" value="KAF2277979.1"/>
    <property type="molecule type" value="Genomic_DNA"/>
</dbReference>
<keyword evidence="5" id="KW-0342">GTP-binding</keyword>
<dbReference type="CDD" id="cd11561">
    <property type="entry name" value="W2_eIF5"/>
    <property type="match status" value="1"/>
</dbReference>
<keyword evidence="2" id="KW-0396">Initiation factor</keyword>
<dbReference type="SUPFAM" id="SSF100966">
    <property type="entry name" value="Translation initiation factor 2 beta, aIF2beta, N-terminal domain"/>
    <property type="match status" value="1"/>
</dbReference>
<dbReference type="InterPro" id="IPR003307">
    <property type="entry name" value="W2_domain"/>
</dbReference>
<comment type="similarity">
    <text evidence="1">Belongs to the eIF-2-beta/eIF-5 family.</text>
</comment>
<dbReference type="FunFam" id="2.20.25.350:FF:000001">
    <property type="entry name" value="Eukaryotic translation initiation factor 5"/>
    <property type="match status" value="1"/>
</dbReference>
<name>A0A6A6JSM2_WESOR</name>
<dbReference type="InterPro" id="IPR016189">
    <property type="entry name" value="Transl_init_fac_IF2/IF5_N"/>
</dbReference>
<dbReference type="AlphaFoldDB" id="A0A6A6JSM2"/>
<protein>
    <recommendedName>
        <fullName evidence="7">W2 domain-containing protein</fullName>
    </recommendedName>
</protein>
<dbReference type="Pfam" id="PF01873">
    <property type="entry name" value="eIF-5_eIF-2B"/>
    <property type="match status" value="1"/>
</dbReference>
<dbReference type="Gene3D" id="2.20.25.350">
    <property type="match status" value="1"/>
</dbReference>
<organism evidence="8 9">
    <name type="scientific">Westerdykella ornata</name>
    <dbReference type="NCBI Taxonomy" id="318751"/>
    <lineage>
        <taxon>Eukaryota</taxon>
        <taxon>Fungi</taxon>
        <taxon>Dikarya</taxon>
        <taxon>Ascomycota</taxon>
        <taxon>Pezizomycotina</taxon>
        <taxon>Dothideomycetes</taxon>
        <taxon>Pleosporomycetidae</taxon>
        <taxon>Pleosporales</taxon>
        <taxon>Sporormiaceae</taxon>
        <taxon>Westerdykella</taxon>
    </lineage>
</organism>
<accession>A0A6A6JSM2</accession>
<dbReference type="SMART" id="SM00515">
    <property type="entry name" value="eIF5C"/>
    <property type="match status" value="1"/>
</dbReference>
<dbReference type="GO" id="GO:0005829">
    <property type="term" value="C:cytosol"/>
    <property type="evidence" value="ECO:0007669"/>
    <property type="project" value="TreeGrafter"/>
</dbReference>
<dbReference type="SUPFAM" id="SSF75689">
    <property type="entry name" value="Zinc-binding domain of translation initiation factor 2 beta"/>
    <property type="match status" value="1"/>
</dbReference>
<dbReference type="PANTHER" id="PTHR23001:SF7">
    <property type="entry name" value="EUKARYOTIC TRANSLATION INITIATION FACTOR 5"/>
    <property type="match status" value="1"/>
</dbReference>
<keyword evidence="9" id="KW-1185">Reference proteome</keyword>
<dbReference type="InterPro" id="IPR016190">
    <property type="entry name" value="Transl_init_fac_IF2/IF5_Zn-bd"/>
</dbReference>
<dbReference type="GO" id="GO:0003743">
    <property type="term" value="F:translation initiation factor activity"/>
    <property type="evidence" value="ECO:0007669"/>
    <property type="project" value="UniProtKB-KW"/>
</dbReference>
<dbReference type="GO" id="GO:0071074">
    <property type="term" value="F:eukaryotic initiation factor eIF2 binding"/>
    <property type="evidence" value="ECO:0007669"/>
    <property type="project" value="TreeGrafter"/>
</dbReference>
<gene>
    <name evidence="8" type="ORF">EI97DRAFT_449381</name>
</gene>
<dbReference type="RefSeq" id="XP_033655518.1">
    <property type="nucleotide sequence ID" value="XM_033800213.1"/>
</dbReference>
<dbReference type="GO" id="GO:0001732">
    <property type="term" value="P:formation of cytoplasmic translation initiation complex"/>
    <property type="evidence" value="ECO:0007669"/>
    <property type="project" value="TreeGrafter"/>
</dbReference>
<dbReference type="Pfam" id="PF02020">
    <property type="entry name" value="W2"/>
    <property type="match status" value="1"/>
</dbReference>
<dbReference type="Proteomes" id="UP000800097">
    <property type="component" value="Unassembled WGS sequence"/>
</dbReference>
<dbReference type="Gene3D" id="3.30.30.170">
    <property type="match status" value="1"/>
</dbReference>
<evidence type="ECO:0000256" key="5">
    <source>
        <dbReference type="ARBA" id="ARBA00023134"/>
    </source>
</evidence>
<sequence>MATVNIRRDVTDPFYRYKMERLQSKIEGKGNGIKTVIVNLSSVAQSLARPPSYVIKYFGFELGAQTNTNPTDDRWIINGAHEASKLQEYLDGFITKFVLCKQCKNPETDVNIKDGNILLDCKACGQRTAVDLRLKLSSFILKNQPKKGKKDKSTKKAERRARKEAEANAEANGDDASPNGGSPGDSADDHEVGDVELAAGSDDEFTQKINEGAKELEDAEDVKEVEWTVDVSEEAVRARAQDLPDDLKQKLVIDEEDEGEGGSSSYETLGKWIEDTAAEKGGVDKVDDVAIYLKAQELGIERKHRTLTVLAQTLFTENIVKQIPKRAGLLRKIIRSSEKSTEKHEKALLGGTERFVGIEKPELIPQIPVILMAYYQNDLVSEEVFKAWGSRASKKYVDIKTSKAVRKAAEKFIEWLETAESDSEAEDSDDE</sequence>
<dbReference type="GeneID" id="54553388"/>
<evidence type="ECO:0000259" key="7">
    <source>
        <dbReference type="PROSITE" id="PS51363"/>
    </source>
</evidence>
<dbReference type="SUPFAM" id="SSF48371">
    <property type="entry name" value="ARM repeat"/>
    <property type="match status" value="1"/>
</dbReference>
<evidence type="ECO:0000256" key="3">
    <source>
        <dbReference type="ARBA" id="ARBA00022741"/>
    </source>
</evidence>
<dbReference type="InterPro" id="IPR016024">
    <property type="entry name" value="ARM-type_fold"/>
</dbReference>
<evidence type="ECO:0000313" key="8">
    <source>
        <dbReference type="EMBL" id="KAF2277979.1"/>
    </source>
</evidence>
<proteinExistence type="inferred from homology"/>